<evidence type="ECO:0000313" key="6">
    <source>
        <dbReference type="Proteomes" id="UP000285283"/>
    </source>
</evidence>
<protein>
    <submittedName>
        <fullName evidence="5">Restriction endonuclease subunit S</fullName>
    </submittedName>
</protein>
<evidence type="ECO:0000313" key="5">
    <source>
        <dbReference type="EMBL" id="RGS55512.1"/>
    </source>
</evidence>
<dbReference type="Pfam" id="PF01420">
    <property type="entry name" value="Methylase_S"/>
    <property type="match status" value="1"/>
</dbReference>
<evidence type="ECO:0000256" key="3">
    <source>
        <dbReference type="ARBA" id="ARBA00023125"/>
    </source>
</evidence>
<keyword evidence="5" id="KW-0540">Nuclease</keyword>
<dbReference type="RefSeq" id="WP_117878445.1">
    <property type="nucleotide sequence ID" value="NZ_QRVP01000005.1"/>
</dbReference>
<sequence>MAYTNSLSSYYEKIVATGEVKCIDEEIPFEIPESWEWCRVSSIFQINPKVVAEDDTIAAFIPMEAISAGYGSEFRYYEKKWKEIKSGYTSFADDDIAFAKITPCFQNRKSAIFKGLPNGIGAGTTELKILRTYGETLNRWFVLYFLESPYFIDEAVFKGTANQQRIIVGYLENKLFPIPPFAEQERIVAKIRLVMPIIDKYSKSQEHLNKMNTELNESLKKSILQEAIQGRLVPQFAEEGTAQELLKQIKTEKEKLVQEGKLKKSALTDSVIYKSDDNKYFEKIGNTEMDITDEIPFGIPDSWSWVRLNDICSYIQRGKSPKYSLIKKYPVVAQKCNQWSGFSIDKAQFIDPDTLSSYGEERILQDGDLMWNSTGLGTLGRMAIYWSSLNPYELAVADSHVTVIRAMKKFVMPQYLYYYFTSNTVQSVIEDKSDGSTKQKELATATVKTYLVPIPPLTEQNRIISKIKQLASIMRG</sequence>
<dbReference type="GO" id="GO:0004519">
    <property type="term" value="F:endonuclease activity"/>
    <property type="evidence" value="ECO:0007669"/>
    <property type="project" value="UniProtKB-KW"/>
</dbReference>
<evidence type="ECO:0000256" key="2">
    <source>
        <dbReference type="ARBA" id="ARBA00022747"/>
    </source>
</evidence>
<comment type="similarity">
    <text evidence="1">Belongs to the type-I restriction system S methylase family.</text>
</comment>
<dbReference type="Proteomes" id="UP000285283">
    <property type="component" value="Unassembled WGS sequence"/>
</dbReference>
<dbReference type="EMBL" id="QRVP01000005">
    <property type="protein sequence ID" value="RGS55512.1"/>
    <property type="molecule type" value="Genomic_DNA"/>
</dbReference>
<keyword evidence="2" id="KW-0680">Restriction system</keyword>
<dbReference type="GO" id="GO:0009307">
    <property type="term" value="P:DNA restriction-modification system"/>
    <property type="evidence" value="ECO:0007669"/>
    <property type="project" value="UniProtKB-KW"/>
</dbReference>
<proteinExistence type="inferred from homology"/>
<keyword evidence="3" id="KW-0238">DNA-binding</keyword>
<dbReference type="Gene3D" id="3.90.220.20">
    <property type="entry name" value="DNA methylase specificity domains"/>
    <property type="match status" value="2"/>
</dbReference>
<gene>
    <name evidence="5" type="ORF">DWX87_07880</name>
</gene>
<dbReference type="InterPro" id="IPR051212">
    <property type="entry name" value="Type-I_RE_S_subunit"/>
</dbReference>
<dbReference type="PANTHER" id="PTHR43140:SF1">
    <property type="entry name" value="TYPE I RESTRICTION ENZYME ECOKI SPECIFICITY SUBUNIT"/>
    <property type="match status" value="1"/>
</dbReference>
<accession>A0A412JT84</accession>
<dbReference type="InterPro" id="IPR000055">
    <property type="entry name" value="Restrct_endonuc_typeI_TRD"/>
</dbReference>
<evidence type="ECO:0000259" key="4">
    <source>
        <dbReference type="Pfam" id="PF01420"/>
    </source>
</evidence>
<keyword evidence="5" id="KW-0255">Endonuclease</keyword>
<evidence type="ECO:0000256" key="1">
    <source>
        <dbReference type="ARBA" id="ARBA00010923"/>
    </source>
</evidence>
<dbReference type="GO" id="GO:0003677">
    <property type="term" value="F:DNA binding"/>
    <property type="evidence" value="ECO:0007669"/>
    <property type="project" value="UniProtKB-KW"/>
</dbReference>
<name>A0A412JT84_BACUN</name>
<organism evidence="5 6">
    <name type="scientific">Bacteroides uniformis</name>
    <dbReference type="NCBI Taxonomy" id="820"/>
    <lineage>
        <taxon>Bacteria</taxon>
        <taxon>Pseudomonadati</taxon>
        <taxon>Bacteroidota</taxon>
        <taxon>Bacteroidia</taxon>
        <taxon>Bacteroidales</taxon>
        <taxon>Bacteroidaceae</taxon>
        <taxon>Bacteroides</taxon>
    </lineage>
</organism>
<comment type="caution">
    <text evidence="5">The sequence shown here is derived from an EMBL/GenBank/DDBJ whole genome shotgun (WGS) entry which is preliminary data.</text>
</comment>
<dbReference type="InterPro" id="IPR044946">
    <property type="entry name" value="Restrct_endonuc_typeI_TRD_sf"/>
</dbReference>
<reference evidence="5 6" key="1">
    <citation type="submission" date="2018-08" db="EMBL/GenBank/DDBJ databases">
        <title>A genome reference for cultivated species of the human gut microbiota.</title>
        <authorList>
            <person name="Zou Y."/>
            <person name="Xue W."/>
            <person name="Luo G."/>
        </authorList>
    </citation>
    <scope>NUCLEOTIDE SEQUENCE [LARGE SCALE GENOMIC DNA]</scope>
    <source>
        <strain evidence="5 6">AF21-53</strain>
    </source>
</reference>
<dbReference type="PANTHER" id="PTHR43140">
    <property type="entry name" value="TYPE-1 RESTRICTION ENZYME ECOKI SPECIFICITY PROTEIN"/>
    <property type="match status" value="1"/>
</dbReference>
<feature type="domain" description="Type I restriction modification DNA specificity" evidence="4">
    <location>
        <begin position="300"/>
        <end position="472"/>
    </location>
</feature>
<dbReference type="AlphaFoldDB" id="A0A412JT84"/>
<keyword evidence="5" id="KW-0378">Hydrolase</keyword>
<dbReference type="SUPFAM" id="SSF116734">
    <property type="entry name" value="DNA methylase specificity domain"/>
    <property type="match status" value="2"/>
</dbReference>
<dbReference type="CDD" id="cd17260">
    <property type="entry name" value="RMtype1_S_EcoEI-TRD1-CR1_like"/>
    <property type="match status" value="1"/>
</dbReference>